<dbReference type="Gene3D" id="3.40.120.10">
    <property type="entry name" value="Alpha-D-Glucose-1,6-Bisphosphate, subunit A, domain 3"/>
    <property type="match status" value="2"/>
</dbReference>
<evidence type="ECO:0000256" key="3">
    <source>
        <dbReference type="ARBA" id="ARBA00022842"/>
    </source>
</evidence>
<proteinExistence type="inferred from homology"/>
<evidence type="ECO:0000313" key="7">
    <source>
        <dbReference type="Proteomes" id="UP000823775"/>
    </source>
</evidence>
<dbReference type="InterPro" id="IPR005844">
    <property type="entry name" value="A-D-PHexomutase_a/b/a-I"/>
</dbReference>
<protein>
    <submittedName>
        <fullName evidence="6">Phosphoglucomutase-2</fullName>
    </submittedName>
</protein>
<keyword evidence="7" id="KW-1185">Reference proteome</keyword>
<evidence type="ECO:0000256" key="4">
    <source>
        <dbReference type="ARBA" id="ARBA00023235"/>
    </source>
</evidence>
<dbReference type="InterPro" id="IPR045244">
    <property type="entry name" value="PGM"/>
</dbReference>
<dbReference type="PANTHER" id="PTHR22573">
    <property type="entry name" value="PHOSPHOHEXOMUTASE FAMILY MEMBER"/>
    <property type="match status" value="1"/>
</dbReference>
<dbReference type="InterPro" id="IPR016055">
    <property type="entry name" value="A-D-PHexomutase_a/b/a-I/II/III"/>
</dbReference>
<keyword evidence="3" id="KW-0460">Magnesium</keyword>
<reference evidence="6 7" key="1">
    <citation type="journal article" date="2021" name="BMC Genomics">
        <title>Datura genome reveals duplications of psychoactive alkaloid biosynthetic genes and high mutation rate following tissue culture.</title>
        <authorList>
            <person name="Rajewski A."/>
            <person name="Carter-House D."/>
            <person name="Stajich J."/>
            <person name="Litt A."/>
        </authorList>
    </citation>
    <scope>NUCLEOTIDE SEQUENCE [LARGE SCALE GENOMIC DNA]</scope>
    <source>
        <strain evidence="6">AR-01</strain>
    </source>
</reference>
<keyword evidence="2" id="KW-0479">Metal-binding</keyword>
<feature type="domain" description="Alpha-D-phosphohexomutase alpha/beta/alpha" evidence="5">
    <location>
        <begin position="127"/>
        <end position="193"/>
    </location>
</feature>
<name>A0ABS8TRA0_DATST</name>
<gene>
    <name evidence="6" type="primary">PGM2_1</name>
    <name evidence="6" type="ORF">HAX54_015203</name>
</gene>
<organism evidence="6 7">
    <name type="scientific">Datura stramonium</name>
    <name type="common">Jimsonweed</name>
    <name type="synonym">Common thornapple</name>
    <dbReference type="NCBI Taxonomy" id="4076"/>
    <lineage>
        <taxon>Eukaryota</taxon>
        <taxon>Viridiplantae</taxon>
        <taxon>Streptophyta</taxon>
        <taxon>Embryophyta</taxon>
        <taxon>Tracheophyta</taxon>
        <taxon>Spermatophyta</taxon>
        <taxon>Magnoliopsida</taxon>
        <taxon>eudicotyledons</taxon>
        <taxon>Gunneridae</taxon>
        <taxon>Pentapetalae</taxon>
        <taxon>asterids</taxon>
        <taxon>lamiids</taxon>
        <taxon>Solanales</taxon>
        <taxon>Solanaceae</taxon>
        <taxon>Solanoideae</taxon>
        <taxon>Datureae</taxon>
        <taxon>Datura</taxon>
    </lineage>
</organism>
<evidence type="ECO:0000256" key="2">
    <source>
        <dbReference type="ARBA" id="ARBA00022723"/>
    </source>
</evidence>
<dbReference type="Pfam" id="PF02878">
    <property type="entry name" value="PGM_PMM_I"/>
    <property type="match status" value="1"/>
</dbReference>
<comment type="similarity">
    <text evidence="1">Belongs to the phosphohexose mutase family.</text>
</comment>
<accession>A0ABS8TRA0</accession>
<evidence type="ECO:0000313" key="6">
    <source>
        <dbReference type="EMBL" id="MCD7473371.1"/>
    </source>
</evidence>
<evidence type="ECO:0000256" key="1">
    <source>
        <dbReference type="ARBA" id="ARBA00010231"/>
    </source>
</evidence>
<dbReference type="Proteomes" id="UP000823775">
    <property type="component" value="Unassembled WGS sequence"/>
</dbReference>
<dbReference type="SUPFAM" id="SSF53738">
    <property type="entry name" value="Phosphoglucomutase, first 3 domains"/>
    <property type="match status" value="1"/>
</dbReference>
<keyword evidence="4" id="KW-0413">Isomerase</keyword>
<dbReference type="EMBL" id="JACEIK010001964">
    <property type="protein sequence ID" value="MCD7473371.1"/>
    <property type="molecule type" value="Genomic_DNA"/>
</dbReference>
<dbReference type="PANTHER" id="PTHR22573:SF2">
    <property type="entry name" value="PHOSPHOGLUCOMUTASE"/>
    <property type="match status" value="1"/>
</dbReference>
<sequence>NKKNPEIRNSSNFGFIIYGGFEAADAAMPSFNLDRAGDFGRQTALPASLHVRWPGTFALRGAPTLPSHHASHSMDIWAVVSQKDFRYYSFSLRSSTRVLHSFHLSNLQIRNGITKVTRVETTPFEGQKPGTSGLRKKVKVFIQPHYLQNFVQATFNALGANRVKGATLVVSGDGRYYSKDAIQIITKMAAANGGSKATGAFILTASHNLGGLMRIWNWAQHGKWWTCSRRWQQNKIYENTTTIKEYLIAEGLPDVGRDLQQVSQALRVQRGNLMLTSIFDFPSIKKLLSSPKFSFCYDALLPIAGVHAKRIFVEELCK</sequence>
<comment type="caution">
    <text evidence="6">The sequence shown here is derived from an EMBL/GenBank/DDBJ whole genome shotgun (WGS) entry which is preliminary data.</text>
</comment>
<evidence type="ECO:0000259" key="5">
    <source>
        <dbReference type="Pfam" id="PF02878"/>
    </source>
</evidence>
<feature type="non-terminal residue" evidence="6">
    <location>
        <position position="1"/>
    </location>
</feature>